<protein>
    <submittedName>
        <fullName evidence="4">Colorectal cancer-associated protein 2 isoform X1</fullName>
    </submittedName>
</protein>
<evidence type="ECO:0000313" key="3">
    <source>
        <dbReference type="Proteomes" id="UP000000715"/>
    </source>
</evidence>
<name>A0A8U0NSL7_MUSPF</name>
<dbReference type="PANTHER" id="PTHR36689:SF1">
    <property type="entry name" value="POU CLASS 2 HOMEOBOX ASSOCIATING FACTOR 3"/>
    <property type="match status" value="1"/>
</dbReference>
<keyword evidence="3" id="KW-1185">Reference proteome</keyword>
<feature type="chain" id="PRO_5035912553" evidence="2">
    <location>
        <begin position="19"/>
        <end position="335"/>
    </location>
</feature>
<feature type="signal peptide" evidence="2">
    <location>
        <begin position="1"/>
        <end position="18"/>
    </location>
</feature>
<accession>A0A8U0NSL7</accession>
<sequence>MLCETLKMLHLCFSPCTGALGGAECLELQHPASAPAAADHDVGKTEGVSRCPGQDHGEGAAAAEKGVPGGLRGNQKRIWLTLEQKAPKYMDMGTVHGKMSSLSPESTESTVMFLLWQLPGGNGVHLSDPAPPSSAGLYLESEPVSSTSNSFQPREFSSCVSCEENMSCIDQVFESYLQTETHLDPLLNPTQSTSPYFPDSFQAAPFCFNQSLTPGSSLDSSTLSGSLDYSYSLAQLPACAPENYNSSPSLDPRNCGYSSEEYSYSHLPSYTQYDCFPSAGPSVCYCASCEAEHVDTLRAAECFSYPSTDYVNLAPSAAVASEFYKRGTNWDICYS</sequence>
<reference evidence="4" key="1">
    <citation type="submission" date="2025-08" db="UniProtKB">
        <authorList>
            <consortium name="RefSeq"/>
        </authorList>
    </citation>
    <scope>IDENTIFICATION</scope>
    <source>
        <tissue evidence="4">Brain</tissue>
    </source>
</reference>
<gene>
    <name evidence="4" type="primary">COLCA2</name>
</gene>
<feature type="region of interest" description="Disordered" evidence="1">
    <location>
        <begin position="36"/>
        <end position="69"/>
    </location>
</feature>
<dbReference type="InterPro" id="IPR043265">
    <property type="entry name" value="OCAT2"/>
</dbReference>
<proteinExistence type="predicted"/>
<evidence type="ECO:0000256" key="1">
    <source>
        <dbReference type="SAM" id="MobiDB-lite"/>
    </source>
</evidence>
<dbReference type="CTD" id="120376"/>
<keyword evidence="2" id="KW-0732">Signal</keyword>
<dbReference type="Proteomes" id="UP000000715">
    <property type="component" value="Unplaced"/>
</dbReference>
<evidence type="ECO:0000256" key="2">
    <source>
        <dbReference type="SAM" id="SignalP"/>
    </source>
</evidence>
<dbReference type="PANTHER" id="PTHR36689">
    <property type="entry name" value="COLORECTAL CANCER-ASSOCIATED PROTEIN 2"/>
    <property type="match status" value="1"/>
</dbReference>
<organism evidence="3 4">
    <name type="scientific">Mustela putorius furo</name>
    <name type="common">European domestic ferret</name>
    <name type="synonym">Mustela furo</name>
    <dbReference type="NCBI Taxonomy" id="9669"/>
    <lineage>
        <taxon>Eukaryota</taxon>
        <taxon>Metazoa</taxon>
        <taxon>Chordata</taxon>
        <taxon>Craniata</taxon>
        <taxon>Vertebrata</taxon>
        <taxon>Euteleostomi</taxon>
        <taxon>Mammalia</taxon>
        <taxon>Eutheria</taxon>
        <taxon>Laurasiatheria</taxon>
        <taxon>Carnivora</taxon>
        <taxon>Caniformia</taxon>
        <taxon>Musteloidea</taxon>
        <taxon>Mustelidae</taxon>
        <taxon>Mustelinae</taxon>
        <taxon>Mustela</taxon>
    </lineage>
</organism>
<dbReference type="RefSeq" id="XP_012910269.1">
    <property type="nucleotide sequence ID" value="XM_013054815.2"/>
</dbReference>
<dbReference type="OrthoDB" id="9942157at2759"/>
<evidence type="ECO:0000313" key="4">
    <source>
        <dbReference type="RefSeq" id="XP_012910269.1"/>
    </source>
</evidence>
<dbReference type="AlphaFoldDB" id="A0A8U0NSL7"/>
<dbReference type="GeneID" id="101682666"/>